<dbReference type="Proteomes" id="UP000738349">
    <property type="component" value="Unassembled WGS sequence"/>
</dbReference>
<dbReference type="GO" id="GO:0000981">
    <property type="term" value="F:DNA-binding transcription factor activity, RNA polymerase II-specific"/>
    <property type="evidence" value="ECO:0007669"/>
    <property type="project" value="InterPro"/>
</dbReference>
<name>A0A9P9JEW2_9HYPO</name>
<comment type="caution">
    <text evidence="9">The sequence shown here is derived from an EMBL/GenBank/DDBJ whole genome shotgun (WGS) entry which is preliminary data.</text>
</comment>
<dbReference type="SUPFAM" id="SSF57701">
    <property type="entry name" value="Zn2/Cys6 DNA-binding domain"/>
    <property type="match status" value="1"/>
</dbReference>
<dbReference type="GO" id="GO:0008270">
    <property type="term" value="F:zinc ion binding"/>
    <property type="evidence" value="ECO:0007669"/>
    <property type="project" value="InterPro"/>
</dbReference>
<dbReference type="PANTHER" id="PTHR31845:SF17">
    <property type="entry name" value="ZN(II)2CYS6 TRANSCRIPTION FACTOR (EUROFUNG)"/>
    <property type="match status" value="1"/>
</dbReference>
<dbReference type="Gene3D" id="4.10.240.10">
    <property type="entry name" value="Zn(2)-C6 fungal-type DNA-binding domain"/>
    <property type="match status" value="1"/>
</dbReference>
<keyword evidence="6" id="KW-0175">Coiled coil</keyword>
<evidence type="ECO:0000256" key="6">
    <source>
        <dbReference type="SAM" id="Coils"/>
    </source>
</evidence>
<evidence type="ECO:0000256" key="4">
    <source>
        <dbReference type="ARBA" id="ARBA00023163"/>
    </source>
</evidence>
<keyword evidence="2" id="KW-0805">Transcription regulation</keyword>
<keyword evidence="10" id="KW-1185">Reference proteome</keyword>
<dbReference type="AlphaFoldDB" id="A0A9P9JEW2"/>
<dbReference type="PANTHER" id="PTHR31845">
    <property type="entry name" value="FINGER DOMAIN PROTEIN, PUTATIVE-RELATED"/>
    <property type="match status" value="1"/>
</dbReference>
<dbReference type="GO" id="GO:0005634">
    <property type="term" value="C:nucleus"/>
    <property type="evidence" value="ECO:0007669"/>
    <property type="project" value="UniProtKB-SubCell"/>
</dbReference>
<evidence type="ECO:0000256" key="1">
    <source>
        <dbReference type="ARBA" id="ARBA00004123"/>
    </source>
</evidence>
<dbReference type="CDD" id="cd00067">
    <property type="entry name" value="GAL4"/>
    <property type="match status" value="1"/>
</dbReference>
<dbReference type="OrthoDB" id="4330117at2759"/>
<accession>A0A9P9JEW2</accession>
<proteinExistence type="predicted"/>
<evidence type="ECO:0000313" key="10">
    <source>
        <dbReference type="Proteomes" id="UP000738349"/>
    </source>
</evidence>
<comment type="subcellular location">
    <subcellularLocation>
        <location evidence="1">Nucleus</location>
    </subcellularLocation>
</comment>
<evidence type="ECO:0000256" key="7">
    <source>
        <dbReference type="SAM" id="MobiDB-lite"/>
    </source>
</evidence>
<dbReference type="InterPro" id="IPR001138">
    <property type="entry name" value="Zn2Cys6_DnaBD"/>
</dbReference>
<keyword evidence="5" id="KW-0539">Nucleus</keyword>
<feature type="region of interest" description="Disordered" evidence="7">
    <location>
        <begin position="196"/>
        <end position="244"/>
    </location>
</feature>
<feature type="region of interest" description="Disordered" evidence="7">
    <location>
        <begin position="90"/>
        <end position="110"/>
    </location>
</feature>
<protein>
    <recommendedName>
        <fullName evidence="8">Zn(2)-C6 fungal-type domain-containing protein</fullName>
    </recommendedName>
</protein>
<dbReference type="GO" id="GO:0000976">
    <property type="term" value="F:transcription cis-regulatory region binding"/>
    <property type="evidence" value="ECO:0007669"/>
    <property type="project" value="TreeGrafter"/>
</dbReference>
<dbReference type="EMBL" id="JAGMUV010000003">
    <property type="protein sequence ID" value="KAH7165412.1"/>
    <property type="molecule type" value="Genomic_DNA"/>
</dbReference>
<keyword evidence="3" id="KW-0238">DNA-binding</keyword>
<keyword evidence="4" id="KW-0804">Transcription</keyword>
<dbReference type="InterPro" id="IPR051089">
    <property type="entry name" value="prtT"/>
</dbReference>
<feature type="compositionally biased region" description="Basic residues" evidence="7">
    <location>
        <begin position="225"/>
        <end position="234"/>
    </location>
</feature>
<dbReference type="SMART" id="SM00066">
    <property type="entry name" value="GAL4"/>
    <property type="match status" value="1"/>
</dbReference>
<feature type="domain" description="Zn(2)-C6 fungal-type" evidence="8">
    <location>
        <begin position="9"/>
        <end position="38"/>
    </location>
</feature>
<evidence type="ECO:0000313" key="9">
    <source>
        <dbReference type="EMBL" id="KAH7165412.1"/>
    </source>
</evidence>
<gene>
    <name evidence="9" type="ORF">EDB81DRAFT_641090</name>
</gene>
<evidence type="ECO:0000256" key="2">
    <source>
        <dbReference type="ARBA" id="ARBA00023015"/>
    </source>
</evidence>
<reference evidence="9" key="1">
    <citation type="journal article" date="2021" name="Nat. Commun.">
        <title>Genetic determinants of endophytism in the Arabidopsis root mycobiome.</title>
        <authorList>
            <person name="Mesny F."/>
            <person name="Miyauchi S."/>
            <person name="Thiergart T."/>
            <person name="Pickel B."/>
            <person name="Atanasova L."/>
            <person name="Karlsson M."/>
            <person name="Huettel B."/>
            <person name="Barry K.W."/>
            <person name="Haridas S."/>
            <person name="Chen C."/>
            <person name="Bauer D."/>
            <person name="Andreopoulos W."/>
            <person name="Pangilinan J."/>
            <person name="LaButti K."/>
            <person name="Riley R."/>
            <person name="Lipzen A."/>
            <person name="Clum A."/>
            <person name="Drula E."/>
            <person name="Henrissat B."/>
            <person name="Kohler A."/>
            <person name="Grigoriev I.V."/>
            <person name="Martin F.M."/>
            <person name="Hacquard S."/>
        </authorList>
    </citation>
    <scope>NUCLEOTIDE SEQUENCE</scope>
    <source>
        <strain evidence="9">MPI-CAGE-AT-0147</strain>
    </source>
</reference>
<evidence type="ECO:0000256" key="3">
    <source>
        <dbReference type="ARBA" id="ARBA00023125"/>
    </source>
</evidence>
<sequence>MSETVVRKACDRCHAQKLSCKRFSDKACERCLRLNTECKSSPSLRYRKQQQQQQQNQQQQQQQQQQQKQQQQQQQHSQHLQQLPVFETVSSGCRSPKRRRTDSDPSLVSPEAGSPCLELFIVPDDLPVVAEAVPISHLAVTPDAALELADFSFTLDQLGLFSAGEPEYLSHTELPSSVDQLSLHQQALQTVHPLQPLQAPPSLHPPLVPPSTSGCAPAHDSPDKRLRRRTKQRPRQIQLSDRDQTVPLLREPPSIHWMAQLSDINALLLELSSALPSPQETAQNGPFLGRPTHDRFKGSGFPIDDMFQLTRQVADILEQSSSKPFEPIDSSDPGNSMFILSTYTRLLDMYQKVFALVKSELSQTGPSATFLFWKLPDVTVGSFAVESSTFLQMSLTIQVAEEFLSRLRNSTARWSGAGVGTTSMFASVVTISFQAFRDQEAALAKHLVELRCEIEASLDA</sequence>
<feature type="coiled-coil region" evidence="6">
    <location>
        <begin position="46"/>
        <end position="76"/>
    </location>
</feature>
<evidence type="ECO:0000259" key="8">
    <source>
        <dbReference type="PROSITE" id="PS00463"/>
    </source>
</evidence>
<dbReference type="InterPro" id="IPR036864">
    <property type="entry name" value="Zn2-C6_fun-type_DNA-bd_sf"/>
</dbReference>
<evidence type="ECO:0000256" key="5">
    <source>
        <dbReference type="ARBA" id="ARBA00023242"/>
    </source>
</evidence>
<organism evidence="9 10">
    <name type="scientific">Dactylonectria macrodidyma</name>
    <dbReference type="NCBI Taxonomy" id="307937"/>
    <lineage>
        <taxon>Eukaryota</taxon>
        <taxon>Fungi</taxon>
        <taxon>Dikarya</taxon>
        <taxon>Ascomycota</taxon>
        <taxon>Pezizomycotina</taxon>
        <taxon>Sordariomycetes</taxon>
        <taxon>Hypocreomycetidae</taxon>
        <taxon>Hypocreales</taxon>
        <taxon>Nectriaceae</taxon>
        <taxon>Dactylonectria</taxon>
    </lineage>
</organism>
<feature type="compositionally biased region" description="Pro residues" evidence="7">
    <location>
        <begin position="198"/>
        <end position="209"/>
    </location>
</feature>
<dbReference type="PROSITE" id="PS00463">
    <property type="entry name" value="ZN2_CY6_FUNGAL_1"/>
    <property type="match status" value="1"/>
</dbReference>